<dbReference type="RefSeq" id="WP_048383616.1">
    <property type="nucleotide sequence ID" value="NZ_CP011494.1"/>
</dbReference>
<dbReference type="EMBL" id="CP011494">
    <property type="protein sequence ID" value="AKO51107.1"/>
    <property type="molecule type" value="Genomic_DNA"/>
</dbReference>
<dbReference type="AlphaFoldDB" id="A0A0H4I7R4"/>
<evidence type="ECO:0000259" key="1">
    <source>
        <dbReference type="Pfam" id="PF07110"/>
    </source>
</evidence>
<proteinExistence type="predicted"/>
<dbReference type="PATRIC" id="fig|330734.3.peg.138"/>
<dbReference type="Pfam" id="PF07110">
    <property type="entry name" value="EthD"/>
    <property type="match status" value="1"/>
</dbReference>
<accession>A0A0H4I7R4</accession>
<feature type="domain" description="EthD" evidence="1">
    <location>
        <begin position="18"/>
        <end position="91"/>
    </location>
</feature>
<sequence length="103" mass="11194">MIKVSVLYPKAEDSTFDIAYYRDTHMALVRERLGGACKRTAIESGLAGGTPGEAPTYIAMGHLYFDSPSDFEAAFGPHAKEILGDIPNFTNVQPTVQVSEVIE</sequence>
<evidence type="ECO:0000313" key="3">
    <source>
        <dbReference type="Proteomes" id="UP000036406"/>
    </source>
</evidence>
<dbReference type="SUPFAM" id="SSF54909">
    <property type="entry name" value="Dimeric alpha+beta barrel"/>
    <property type="match status" value="1"/>
</dbReference>
<reference evidence="2 3" key="1">
    <citation type="submission" date="2015-05" db="EMBL/GenBank/DDBJ databases">
        <title>Complete genome of Marinobacter psychrophilus strain 20041T isolated from sea-ice of the Canadian Basin.</title>
        <authorList>
            <person name="Song L."/>
            <person name="Ren L."/>
            <person name="Yu Y."/>
            <person name="Wang X."/>
        </authorList>
    </citation>
    <scope>NUCLEOTIDE SEQUENCE [LARGE SCALE GENOMIC DNA]</scope>
    <source>
        <strain evidence="2 3">20041</strain>
    </source>
</reference>
<dbReference type="STRING" id="330734.ABA45_00625"/>
<dbReference type="PANTHER" id="PTHR40260:SF2">
    <property type="entry name" value="BLR8190 PROTEIN"/>
    <property type="match status" value="1"/>
</dbReference>
<protein>
    <submittedName>
        <fullName evidence="2">Ethyl tert-butyl ether degradation protein EthD</fullName>
    </submittedName>
</protein>
<dbReference type="InterPro" id="IPR011008">
    <property type="entry name" value="Dimeric_a/b-barrel"/>
</dbReference>
<dbReference type="Proteomes" id="UP000036406">
    <property type="component" value="Chromosome"/>
</dbReference>
<dbReference type="Gene3D" id="3.30.70.100">
    <property type="match status" value="1"/>
</dbReference>
<dbReference type="PANTHER" id="PTHR40260">
    <property type="entry name" value="BLR8190 PROTEIN"/>
    <property type="match status" value="1"/>
</dbReference>
<gene>
    <name evidence="2" type="ORF">ABA45_00625</name>
</gene>
<dbReference type="GO" id="GO:0016491">
    <property type="term" value="F:oxidoreductase activity"/>
    <property type="evidence" value="ECO:0007669"/>
    <property type="project" value="InterPro"/>
</dbReference>
<name>A0A0H4I7R4_9GAMM</name>
<dbReference type="NCBIfam" id="TIGR02118">
    <property type="entry name" value="EthD family reductase"/>
    <property type="match status" value="1"/>
</dbReference>
<evidence type="ECO:0000313" key="2">
    <source>
        <dbReference type="EMBL" id="AKO51107.1"/>
    </source>
</evidence>
<dbReference type="KEGG" id="mpq:ABA45_00625"/>
<keyword evidence="3" id="KW-1185">Reference proteome</keyword>
<dbReference type="InterPro" id="IPR009799">
    <property type="entry name" value="EthD_dom"/>
</dbReference>
<organism evidence="2 3">
    <name type="scientific">Marinobacter psychrophilus</name>
    <dbReference type="NCBI Taxonomy" id="330734"/>
    <lineage>
        <taxon>Bacteria</taxon>
        <taxon>Pseudomonadati</taxon>
        <taxon>Pseudomonadota</taxon>
        <taxon>Gammaproteobacteria</taxon>
        <taxon>Pseudomonadales</taxon>
        <taxon>Marinobacteraceae</taxon>
        <taxon>Marinobacter</taxon>
    </lineage>
</organism>